<evidence type="ECO:0000313" key="17">
    <source>
        <dbReference type="Proteomes" id="UP000556026"/>
    </source>
</evidence>
<proteinExistence type="inferred from homology"/>
<gene>
    <name evidence="13 16" type="primary">lysS</name>
    <name evidence="16" type="ORF">GMST_39120</name>
</gene>
<comment type="subunit">
    <text evidence="3 13">Homodimer.</text>
</comment>
<dbReference type="HAMAP" id="MF_00252">
    <property type="entry name" value="Lys_tRNA_synth_class2"/>
    <property type="match status" value="1"/>
</dbReference>
<comment type="caution">
    <text evidence="16">The sequence shown here is derived from an EMBL/GenBank/DDBJ whole genome shotgun (WGS) entry which is preliminary data.</text>
</comment>
<evidence type="ECO:0000256" key="4">
    <source>
        <dbReference type="ARBA" id="ARBA00022490"/>
    </source>
</evidence>
<dbReference type="Proteomes" id="UP000556026">
    <property type="component" value="Unassembled WGS sequence"/>
</dbReference>
<evidence type="ECO:0000256" key="7">
    <source>
        <dbReference type="ARBA" id="ARBA00022741"/>
    </source>
</evidence>
<keyword evidence="11 13" id="KW-0030">Aminoacyl-tRNA synthetase</keyword>
<dbReference type="InterPro" id="IPR045864">
    <property type="entry name" value="aa-tRNA-synth_II/BPL/LPL"/>
</dbReference>
<sequence>MEELSELLLQRRRKVDALWEAGINPYPNDFKPQHTSADVRAAYGDVEVIEENPQTFVVAGRILMRRSFGKAAFVQMQDRKGRIQLYLKKDVLGDELFAEFEDYDLGDIVGAVGTPFRTKTGELSLAVSEIRLLTKALLPLPEKFHGLTDVETRYRQRYVDLIVSPEVREVFFKRSRIVSLIREFMTSRDFLEVETPMMQPIPGGATAKPFITHHNALDMDLFLRIAPELYLKRLVVGGLDRVFEINRNFRNEGISVRHNPEFTMMEFYQAYATFEDLMNFTEELLCHVAQEVLGTLDFSYGGQPISFQRPWQRFTVKEAILHYGDIDAKSLEDRDLAYAYAQRLGLELPEDVGYGRLITEIFEEVAETKLIQPTFITSYPTEVSPLSRKNDHDPDYVDRFEFFCAGREMANAFSELNDPRDQKERFLAQVAAKAKGDEEAHYMDEDYIRALEYGLPPTAGEGIGIDRLVMLLTDSPSIRDVILFPQLRKEAK</sequence>
<evidence type="ECO:0000256" key="13">
    <source>
        <dbReference type="HAMAP-Rule" id="MF_00252"/>
    </source>
</evidence>
<dbReference type="FunFam" id="3.30.930.10:FF:000001">
    <property type="entry name" value="Lysine--tRNA ligase"/>
    <property type="match status" value="1"/>
</dbReference>
<dbReference type="GO" id="GO:0000287">
    <property type="term" value="F:magnesium ion binding"/>
    <property type="evidence" value="ECO:0007669"/>
    <property type="project" value="UniProtKB-UniRule"/>
</dbReference>
<dbReference type="InterPro" id="IPR012340">
    <property type="entry name" value="NA-bd_OB-fold"/>
</dbReference>
<dbReference type="EC" id="6.1.1.6" evidence="13"/>
<evidence type="ECO:0000313" key="16">
    <source>
        <dbReference type="EMBL" id="GFO61587.1"/>
    </source>
</evidence>
<dbReference type="PANTHER" id="PTHR42918">
    <property type="entry name" value="LYSYL-TRNA SYNTHETASE"/>
    <property type="match status" value="1"/>
</dbReference>
<evidence type="ECO:0000256" key="9">
    <source>
        <dbReference type="ARBA" id="ARBA00022842"/>
    </source>
</evidence>
<evidence type="ECO:0000259" key="15">
    <source>
        <dbReference type="PROSITE" id="PS50862"/>
    </source>
</evidence>
<dbReference type="InterPro" id="IPR002313">
    <property type="entry name" value="Lys-tRNA-ligase_II"/>
</dbReference>
<evidence type="ECO:0000256" key="3">
    <source>
        <dbReference type="ARBA" id="ARBA00011738"/>
    </source>
</evidence>
<dbReference type="NCBIfam" id="TIGR00499">
    <property type="entry name" value="lysS_bact"/>
    <property type="match status" value="1"/>
</dbReference>
<dbReference type="EMBL" id="BLXX01000016">
    <property type="protein sequence ID" value="GFO61587.1"/>
    <property type="molecule type" value="Genomic_DNA"/>
</dbReference>
<dbReference type="GO" id="GO:0042803">
    <property type="term" value="F:protein homodimerization activity"/>
    <property type="evidence" value="ECO:0007669"/>
    <property type="project" value="UniProtKB-ARBA"/>
</dbReference>
<dbReference type="Gene3D" id="3.30.930.10">
    <property type="entry name" value="Bira Bifunctional Protein, Domain 2"/>
    <property type="match status" value="1"/>
</dbReference>
<evidence type="ECO:0000256" key="8">
    <source>
        <dbReference type="ARBA" id="ARBA00022840"/>
    </source>
</evidence>
<feature type="binding site" evidence="13">
    <location>
        <position position="401"/>
    </location>
    <ligand>
        <name>Mg(2+)</name>
        <dbReference type="ChEBI" id="CHEBI:18420"/>
        <label>1</label>
    </ligand>
</feature>
<dbReference type="InterPro" id="IPR004364">
    <property type="entry name" value="Aa-tRNA-synt_II"/>
</dbReference>
<dbReference type="InterPro" id="IPR004365">
    <property type="entry name" value="NA-bd_OB_tRNA"/>
</dbReference>
<dbReference type="NCBIfam" id="NF001756">
    <property type="entry name" value="PRK00484.1"/>
    <property type="match status" value="1"/>
</dbReference>
<dbReference type="AlphaFoldDB" id="A0A6V8MNX5"/>
<keyword evidence="17" id="KW-1185">Reference proteome</keyword>
<dbReference type="PRINTS" id="PR00982">
    <property type="entry name" value="TRNASYNTHLYS"/>
</dbReference>
<dbReference type="GO" id="GO:0006430">
    <property type="term" value="P:lysyl-tRNA aminoacylation"/>
    <property type="evidence" value="ECO:0007669"/>
    <property type="project" value="UniProtKB-UniRule"/>
</dbReference>
<comment type="catalytic activity">
    <reaction evidence="12 13 14">
        <text>tRNA(Lys) + L-lysine + ATP = L-lysyl-tRNA(Lys) + AMP + diphosphate</text>
        <dbReference type="Rhea" id="RHEA:20792"/>
        <dbReference type="Rhea" id="RHEA-COMP:9696"/>
        <dbReference type="Rhea" id="RHEA-COMP:9697"/>
        <dbReference type="ChEBI" id="CHEBI:30616"/>
        <dbReference type="ChEBI" id="CHEBI:32551"/>
        <dbReference type="ChEBI" id="CHEBI:33019"/>
        <dbReference type="ChEBI" id="CHEBI:78442"/>
        <dbReference type="ChEBI" id="CHEBI:78529"/>
        <dbReference type="ChEBI" id="CHEBI:456215"/>
        <dbReference type="EC" id="6.1.1.6"/>
    </reaction>
</comment>
<comment type="cofactor">
    <cofactor evidence="13 14">
        <name>Mg(2+)</name>
        <dbReference type="ChEBI" id="CHEBI:18420"/>
    </cofactor>
    <text evidence="13 14">Binds 3 Mg(2+) ions per subunit.</text>
</comment>
<dbReference type="CDD" id="cd00775">
    <property type="entry name" value="LysRS_core"/>
    <property type="match status" value="1"/>
</dbReference>
<dbReference type="Pfam" id="PF01336">
    <property type="entry name" value="tRNA_anti-codon"/>
    <property type="match status" value="1"/>
</dbReference>
<dbReference type="CDD" id="cd04322">
    <property type="entry name" value="LysRS_N"/>
    <property type="match status" value="1"/>
</dbReference>
<keyword evidence="5 13" id="KW-0436">Ligase</keyword>
<dbReference type="GO" id="GO:0004824">
    <property type="term" value="F:lysine-tRNA ligase activity"/>
    <property type="evidence" value="ECO:0007669"/>
    <property type="project" value="UniProtKB-UniRule"/>
</dbReference>
<keyword evidence="7 13" id="KW-0547">Nucleotide-binding</keyword>
<dbReference type="SUPFAM" id="SSF55681">
    <property type="entry name" value="Class II aaRS and biotin synthetases"/>
    <property type="match status" value="1"/>
</dbReference>
<organism evidence="16 17">
    <name type="scientific">Geomonas silvestris</name>
    <dbReference type="NCBI Taxonomy" id="2740184"/>
    <lineage>
        <taxon>Bacteria</taxon>
        <taxon>Pseudomonadati</taxon>
        <taxon>Thermodesulfobacteriota</taxon>
        <taxon>Desulfuromonadia</taxon>
        <taxon>Geobacterales</taxon>
        <taxon>Geobacteraceae</taxon>
        <taxon>Geomonas</taxon>
    </lineage>
</organism>
<evidence type="ECO:0000256" key="11">
    <source>
        <dbReference type="ARBA" id="ARBA00023146"/>
    </source>
</evidence>
<accession>A0A6V8MNX5</accession>
<dbReference type="FunFam" id="2.40.50.140:FF:000024">
    <property type="entry name" value="Lysine--tRNA ligase"/>
    <property type="match status" value="1"/>
</dbReference>
<keyword evidence="9 13" id="KW-0460">Magnesium</keyword>
<dbReference type="SUPFAM" id="SSF50249">
    <property type="entry name" value="Nucleic acid-binding proteins"/>
    <property type="match status" value="1"/>
</dbReference>
<dbReference type="InterPro" id="IPR006195">
    <property type="entry name" value="aa-tRNA-synth_II"/>
</dbReference>
<evidence type="ECO:0000256" key="6">
    <source>
        <dbReference type="ARBA" id="ARBA00022723"/>
    </source>
</evidence>
<comment type="subcellular location">
    <subcellularLocation>
        <location evidence="1 13">Cytoplasm</location>
    </subcellularLocation>
</comment>
<keyword evidence="4 13" id="KW-0963">Cytoplasm</keyword>
<dbReference type="PANTHER" id="PTHR42918:SF15">
    <property type="entry name" value="LYSINE--TRNA LIGASE, CHLOROPLASTIC_MITOCHONDRIAL"/>
    <property type="match status" value="1"/>
</dbReference>
<dbReference type="GO" id="GO:0005829">
    <property type="term" value="C:cytosol"/>
    <property type="evidence" value="ECO:0007669"/>
    <property type="project" value="TreeGrafter"/>
</dbReference>
<comment type="similarity">
    <text evidence="2 13">Belongs to the class-II aminoacyl-tRNA synthetase family.</text>
</comment>
<keyword evidence="8 13" id="KW-0067">ATP-binding</keyword>
<dbReference type="InterPro" id="IPR018149">
    <property type="entry name" value="Lys-tRNA-synth_II_C"/>
</dbReference>
<dbReference type="Pfam" id="PF00152">
    <property type="entry name" value="tRNA-synt_2"/>
    <property type="match status" value="1"/>
</dbReference>
<dbReference type="Gene3D" id="2.40.50.140">
    <property type="entry name" value="Nucleic acid-binding proteins"/>
    <property type="match status" value="1"/>
</dbReference>
<feature type="domain" description="Aminoacyl-transfer RNA synthetases class-II family profile" evidence="15">
    <location>
        <begin position="174"/>
        <end position="485"/>
    </location>
</feature>
<evidence type="ECO:0000256" key="10">
    <source>
        <dbReference type="ARBA" id="ARBA00022917"/>
    </source>
</evidence>
<feature type="binding site" evidence="13">
    <location>
        <position position="408"/>
    </location>
    <ligand>
        <name>Mg(2+)</name>
        <dbReference type="ChEBI" id="CHEBI:18420"/>
        <label>1</label>
    </ligand>
</feature>
<dbReference type="RefSeq" id="WP_183356380.1">
    <property type="nucleotide sequence ID" value="NZ_BLXX01000016.1"/>
</dbReference>
<name>A0A6V8MNX5_9BACT</name>
<keyword evidence="10 13" id="KW-0648">Protein biosynthesis</keyword>
<protein>
    <recommendedName>
        <fullName evidence="13">Lysine--tRNA ligase</fullName>
        <ecNumber evidence="13">6.1.1.6</ecNumber>
    </recommendedName>
    <alternativeName>
        <fullName evidence="13">Lysyl-tRNA synthetase</fullName>
        <shortName evidence="13">LysRS</shortName>
    </alternativeName>
</protein>
<evidence type="ECO:0000256" key="5">
    <source>
        <dbReference type="ARBA" id="ARBA00022598"/>
    </source>
</evidence>
<dbReference type="GO" id="GO:0005524">
    <property type="term" value="F:ATP binding"/>
    <property type="evidence" value="ECO:0007669"/>
    <property type="project" value="UniProtKB-UniRule"/>
</dbReference>
<dbReference type="InterPro" id="IPR044136">
    <property type="entry name" value="Lys-tRNA-ligase_II_N"/>
</dbReference>
<keyword evidence="6 13" id="KW-0479">Metal-binding</keyword>
<feature type="binding site" evidence="13">
    <location>
        <position position="408"/>
    </location>
    <ligand>
        <name>Mg(2+)</name>
        <dbReference type="ChEBI" id="CHEBI:18420"/>
        <label>2</label>
    </ligand>
</feature>
<dbReference type="GO" id="GO:0000049">
    <property type="term" value="F:tRNA binding"/>
    <property type="evidence" value="ECO:0007669"/>
    <property type="project" value="TreeGrafter"/>
</dbReference>
<dbReference type="PROSITE" id="PS50862">
    <property type="entry name" value="AA_TRNA_LIGASE_II"/>
    <property type="match status" value="1"/>
</dbReference>
<evidence type="ECO:0000256" key="2">
    <source>
        <dbReference type="ARBA" id="ARBA00008226"/>
    </source>
</evidence>
<evidence type="ECO:0000256" key="14">
    <source>
        <dbReference type="RuleBase" id="RU000336"/>
    </source>
</evidence>
<reference evidence="17" key="1">
    <citation type="submission" date="2020-06" db="EMBL/GenBank/DDBJ databases">
        <title>Draft genomic sequence of Geomonas sp. Red330.</title>
        <authorList>
            <person name="Itoh H."/>
            <person name="Zhenxing X."/>
            <person name="Ushijima N."/>
            <person name="Masuda Y."/>
            <person name="Shiratori Y."/>
            <person name="Senoo K."/>
        </authorList>
    </citation>
    <scope>NUCLEOTIDE SEQUENCE [LARGE SCALE GENOMIC DNA]</scope>
    <source>
        <strain evidence="17">Red330</strain>
    </source>
</reference>
<evidence type="ECO:0000256" key="1">
    <source>
        <dbReference type="ARBA" id="ARBA00004496"/>
    </source>
</evidence>
<evidence type="ECO:0000256" key="12">
    <source>
        <dbReference type="ARBA" id="ARBA00048573"/>
    </source>
</evidence>